<feature type="chain" id="PRO_5045295372" evidence="5">
    <location>
        <begin position="21"/>
        <end position="273"/>
    </location>
</feature>
<comment type="similarity">
    <text evidence="2 4">Belongs to the bacterial solute-binding protein 3 family.</text>
</comment>
<dbReference type="CDD" id="cd13624">
    <property type="entry name" value="PBP2_Arg_Lys_His"/>
    <property type="match status" value="1"/>
</dbReference>
<organism evidence="8 9">
    <name type="scientific">Vogesella oryzagri</name>
    <dbReference type="NCBI Taxonomy" id="3160864"/>
    <lineage>
        <taxon>Bacteria</taxon>
        <taxon>Pseudomonadati</taxon>
        <taxon>Pseudomonadota</taxon>
        <taxon>Betaproteobacteria</taxon>
        <taxon>Neisseriales</taxon>
        <taxon>Chromobacteriaceae</taxon>
        <taxon>Vogesella</taxon>
    </lineage>
</organism>
<dbReference type="EMBL" id="JBEFLD010000011">
    <property type="protein sequence ID" value="MEQ6292515.1"/>
    <property type="molecule type" value="Genomic_DNA"/>
</dbReference>
<evidence type="ECO:0000256" key="5">
    <source>
        <dbReference type="SAM" id="SignalP"/>
    </source>
</evidence>
<feature type="signal peptide" evidence="5">
    <location>
        <begin position="1"/>
        <end position="20"/>
    </location>
</feature>
<sequence length="273" mass="29341">MKQNRRTLLAGMLLSVFALAGCGQKQEAQQQASAPQAAAPAAGGEMKEYVVGTDASYAPFEFQNDKQEIVGFDMDVLTAVAAKGGFKVKFVNTPWEGMFATLPQGDRDILSSAITITDERKQSMDFSDPYFEARQLIAVGKGVADVKSFADLKAKKVAVQTGTTGDEVVQKLLGKTNPNIKRFESMPLALKELEGGGVDAAVGDNGVVANYVANNPQHGMVTVEDTKSFAPEYYGFAVNKGNKELLDKINAGIKAVKADGTYDQIFKKYFGTK</sequence>
<dbReference type="InterPro" id="IPR001320">
    <property type="entry name" value="Iontro_rcpt_C"/>
</dbReference>
<dbReference type="PANTHER" id="PTHR35936">
    <property type="entry name" value="MEMBRANE-BOUND LYTIC MUREIN TRANSGLYCOSYLASE F"/>
    <property type="match status" value="1"/>
</dbReference>
<dbReference type="Pfam" id="PF00497">
    <property type="entry name" value="SBP_bac_3"/>
    <property type="match status" value="1"/>
</dbReference>
<proteinExistence type="inferred from homology"/>
<evidence type="ECO:0000259" key="7">
    <source>
        <dbReference type="SMART" id="SM00079"/>
    </source>
</evidence>
<reference evidence="8" key="1">
    <citation type="submission" date="2024-06" db="EMBL/GenBank/DDBJ databases">
        <title>Genome sequence of Vogesella sp. MAHUQ-64.</title>
        <authorList>
            <person name="Huq M.A."/>
        </authorList>
    </citation>
    <scope>NUCLEOTIDE SEQUENCE</scope>
    <source>
        <strain evidence="8">MAHUQ-64</strain>
    </source>
</reference>
<keyword evidence="9" id="KW-1185">Reference proteome</keyword>
<feature type="domain" description="Ionotropic glutamate receptor C-terminal" evidence="7">
    <location>
        <begin position="48"/>
        <end position="272"/>
    </location>
</feature>
<protein>
    <submittedName>
        <fullName evidence="8">Basic amino acid ABC transporter substrate-binding protein</fullName>
    </submittedName>
</protein>
<accession>A0ABV1M9V1</accession>
<dbReference type="RefSeq" id="WP_349590913.1">
    <property type="nucleotide sequence ID" value="NZ_JBEFLD010000011.1"/>
</dbReference>
<feature type="domain" description="Solute-binding protein family 3/N-terminal" evidence="6">
    <location>
        <begin position="48"/>
        <end position="273"/>
    </location>
</feature>
<dbReference type="PROSITE" id="PS01039">
    <property type="entry name" value="SBP_BACTERIAL_3"/>
    <property type="match status" value="1"/>
</dbReference>
<dbReference type="InterPro" id="IPR006311">
    <property type="entry name" value="TAT_signal"/>
</dbReference>
<evidence type="ECO:0000256" key="2">
    <source>
        <dbReference type="ARBA" id="ARBA00010333"/>
    </source>
</evidence>
<dbReference type="PANTHER" id="PTHR35936:SF17">
    <property type="entry name" value="ARGININE-BINDING EXTRACELLULAR PROTEIN ARTP"/>
    <property type="match status" value="1"/>
</dbReference>
<dbReference type="InterPro" id="IPR001638">
    <property type="entry name" value="Solute-binding_3/MltF_N"/>
</dbReference>
<dbReference type="PROSITE" id="PS51318">
    <property type="entry name" value="TAT"/>
    <property type="match status" value="1"/>
</dbReference>
<evidence type="ECO:0000259" key="6">
    <source>
        <dbReference type="SMART" id="SM00062"/>
    </source>
</evidence>
<name>A0ABV1M9V1_9NEIS</name>
<keyword evidence="3 5" id="KW-0732">Signal</keyword>
<gene>
    <name evidence="8" type="ORF">ABNW52_18025</name>
</gene>
<dbReference type="SMART" id="SM00062">
    <property type="entry name" value="PBPb"/>
    <property type="match status" value="1"/>
</dbReference>
<comment type="subcellular location">
    <subcellularLocation>
        <location evidence="1">Cell envelope</location>
    </subcellularLocation>
</comment>
<comment type="caution">
    <text evidence="8">The sequence shown here is derived from an EMBL/GenBank/DDBJ whole genome shotgun (WGS) entry which is preliminary data.</text>
</comment>
<evidence type="ECO:0000256" key="3">
    <source>
        <dbReference type="ARBA" id="ARBA00022729"/>
    </source>
</evidence>
<evidence type="ECO:0000256" key="4">
    <source>
        <dbReference type="RuleBase" id="RU003744"/>
    </source>
</evidence>
<dbReference type="Proteomes" id="UP001433638">
    <property type="component" value="Unassembled WGS sequence"/>
</dbReference>
<dbReference type="SMART" id="SM00079">
    <property type="entry name" value="PBPe"/>
    <property type="match status" value="1"/>
</dbReference>
<evidence type="ECO:0000313" key="8">
    <source>
        <dbReference type="EMBL" id="MEQ6292515.1"/>
    </source>
</evidence>
<evidence type="ECO:0000256" key="1">
    <source>
        <dbReference type="ARBA" id="ARBA00004196"/>
    </source>
</evidence>
<dbReference type="SUPFAM" id="SSF53850">
    <property type="entry name" value="Periplasmic binding protein-like II"/>
    <property type="match status" value="1"/>
</dbReference>
<evidence type="ECO:0000313" key="9">
    <source>
        <dbReference type="Proteomes" id="UP001433638"/>
    </source>
</evidence>
<dbReference type="InterPro" id="IPR018313">
    <property type="entry name" value="SBP_3_CS"/>
</dbReference>
<dbReference type="Gene3D" id="3.40.190.10">
    <property type="entry name" value="Periplasmic binding protein-like II"/>
    <property type="match status" value="2"/>
</dbReference>
<dbReference type="PROSITE" id="PS51257">
    <property type="entry name" value="PROKAR_LIPOPROTEIN"/>
    <property type="match status" value="1"/>
</dbReference>